<comment type="cofactor">
    <cofactor evidence="1">
        <name>FAD</name>
        <dbReference type="ChEBI" id="CHEBI:57692"/>
    </cofactor>
</comment>
<dbReference type="STRING" id="433924.NS331_05080"/>
<feature type="domain" description="FAD-binding" evidence="4">
    <location>
        <begin position="11"/>
        <end position="373"/>
    </location>
</feature>
<dbReference type="EMBL" id="QQAV01000001">
    <property type="protein sequence ID" value="RDI28588.1"/>
    <property type="molecule type" value="Genomic_DNA"/>
</dbReference>
<sequence length="561" mass="60740">MTSSRSSAPFDADVLIVGGGPVGLTLATDLAQRGHRVAVAELRRYGEPPSVKCNHVSARTMEQLRRLGVAARLRDAGLPADYPNDVVFRTRVTGTELTRIPIPGRSTRYTDTAGPDGWWPTPEPPHRINQIYLEPILLDHAAAQPGVQLFNRTQVAEFVQDEDGVTATLLDLESGATRQLRARYLVGCDGGSSGVRKAMGAKLEGTPVIQRVQSTFIRAPGLKALLTDKDAWCCYAVNPERCGTVFAIDGRQDWLVHNHLHPHEADFDAVDRDWSIRAILGVGPDFHYEVISREDWVGRRLVADRLRAGRVFIAGDAAHLWVPYAGYGMNAGIADAVNLAWLLSARLHGWGGEAILDAYQAERQPITEQVSHFAMDHAQKMIRARGAVPPDIEAQGPEADAERERVGREAYDLNVQQFCCAGLNFGYFYAGSPLIVDDGAQPPAYSMGDFTPSTVPGCRAPHFWLADGGSLYDLLGQGYTLLRLDPAVDVAPLQAAAKALDMPLTVVDPVAAGPLPAAYAHALLLVRTDQHVAWRGDRLPADPAALLAQLAGRSTQTVAAG</sequence>
<evidence type="ECO:0000259" key="4">
    <source>
        <dbReference type="Pfam" id="PF01494"/>
    </source>
</evidence>
<proteinExistence type="predicted"/>
<keyword evidence="6" id="KW-1185">Reference proteome</keyword>
<keyword evidence="2" id="KW-0285">Flavoprotein</keyword>
<dbReference type="PANTHER" id="PTHR43004">
    <property type="entry name" value="TRK SYSTEM POTASSIUM UPTAKE PROTEIN"/>
    <property type="match status" value="1"/>
</dbReference>
<dbReference type="Gene3D" id="3.30.9.10">
    <property type="entry name" value="D-Amino Acid Oxidase, subunit A, domain 2"/>
    <property type="match status" value="1"/>
</dbReference>
<dbReference type="PRINTS" id="PR00420">
    <property type="entry name" value="RNGMNOXGNASE"/>
</dbReference>
<dbReference type="Pfam" id="PF01494">
    <property type="entry name" value="FAD_binding_3"/>
    <property type="match status" value="1"/>
</dbReference>
<evidence type="ECO:0000256" key="2">
    <source>
        <dbReference type="ARBA" id="ARBA00022630"/>
    </source>
</evidence>
<dbReference type="NCBIfam" id="NF004780">
    <property type="entry name" value="PRK06126.1"/>
    <property type="match status" value="1"/>
</dbReference>
<dbReference type="RefSeq" id="WP_017760799.1">
    <property type="nucleotide sequence ID" value="NZ_QQAV01000001.1"/>
</dbReference>
<organism evidence="5 6">
    <name type="scientific">Pseudacidovorax intermedius</name>
    <dbReference type="NCBI Taxonomy" id="433924"/>
    <lineage>
        <taxon>Bacteria</taxon>
        <taxon>Pseudomonadati</taxon>
        <taxon>Pseudomonadota</taxon>
        <taxon>Betaproteobacteria</taxon>
        <taxon>Burkholderiales</taxon>
        <taxon>Comamonadaceae</taxon>
        <taxon>Pseudacidovorax</taxon>
    </lineage>
</organism>
<gene>
    <name evidence="5" type="ORF">DFR41_101344</name>
</gene>
<dbReference type="SUPFAM" id="SSF51905">
    <property type="entry name" value="FAD/NAD(P)-binding domain"/>
    <property type="match status" value="1"/>
</dbReference>
<dbReference type="AlphaFoldDB" id="A0A370FS51"/>
<dbReference type="InterPro" id="IPR036188">
    <property type="entry name" value="FAD/NAD-bd_sf"/>
</dbReference>
<accession>A0A370FS51</accession>
<dbReference type="GO" id="GO:0016709">
    <property type="term" value="F:oxidoreductase activity, acting on paired donors, with incorporation or reduction of molecular oxygen, NAD(P)H as one donor, and incorporation of one atom of oxygen"/>
    <property type="evidence" value="ECO:0007669"/>
    <property type="project" value="UniProtKB-ARBA"/>
</dbReference>
<keyword evidence="3" id="KW-0274">FAD</keyword>
<dbReference type="OrthoDB" id="3443359at2"/>
<evidence type="ECO:0000313" key="5">
    <source>
        <dbReference type="EMBL" id="RDI28588.1"/>
    </source>
</evidence>
<evidence type="ECO:0000256" key="1">
    <source>
        <dbReference type="ARBA" id="ARBA00001974"/>
    </source>
</evidence>
<reference evidence="5 6" key="1">
    <citation type="submission" date="2018-07" db="EMBL/GenBank/DDBJ databases">
        <title>Genomic Encyclopedia of Type Strains, Phase IV (KMG-IV): sequencing the most valuable type-strain genomes for metagenomic binning, comparative biology and taxonomic classification.</title>
        <authorList>
            <person name="Goeker M."/>
        </authorList>
    </citation>
    <scope>NUCLEOTIDE SEQUENCE [LARGE SCALE GENOMIC DNA]</scope>
    <source>
        <strain evidence="5 6">DSM 21352</strain>
    </source>
</reference>
<dbReference type="Proteomes" id="UP000255265">
    <property type="component" value="Unassembled WGS sequence"/>
</dbReference>
<name>A0A370FS51_9BURK</name>
<protein>
    <submittedName>
        <fullName evidence="5">2-polyprenyl-6-methoxyphenol hydroxylase-like FAD-dependent oxidoreductase</fullName>
    </submittedName>
</protein>
<dbReference type="Gene3D" id="3.50.50.60">
    <property type="entry name" value="FAD/NAD(P)-binding domain"/>
    <property type="match status" value="1"/>
</dbReference>
<dbReference type="GO" id="GO:0071949">
    <property type="term" value="F:FAD binding"/>
    <property type="evidence" value="ECO:0007669"/>
    <property type="project" value="InterPro"/>
</dbReference>
<dbReference type="Pfam" id="PF21274">
    <property type="entry name" value="Rng_hyd_C"/>
    <property type="match status" value="1"/>
</dbReference>
<dbReference type="InterPro" id="IPR050641">
    <property type="entry name" value="RIFMO-like"/>
</dbReference>
<evidence type="ECO:0000313" key="6">
    <source>
        <dbReference type="Proteomes" id="UP000255265"/>
    </source>
</evidence>
<dbReference type="Gene3D" id="3.40.30.120">
    <property type="match status" value="1"/>
</dbReference>
<comment type="caution">
    <text evidence="5">The sequence shown here is derived from an EMBL/GenBank/DDBJ whole genome shotgun (WGS) entry which is preliminary data.</text>
</comment>
<dbReference type="InterPro" id="IPR002938">
    <property type="entry name" value="FAD-bd"/>
</dbReference>
<evidence type="ECO:0000256" key="3">
    <source>
        <dbReference type="ARBA" id="ARBA00022827"/>
    </source>
</evidence>
<dbReference type="PANTHER" id="PTHR43004:SF19">
    <property type="entry name" value="BINDING MONOOXYGENASE, PUTATIVE (JCVI)-RELATED"/>
    <property type="match status" value="1"/>
</dbReference>